<dbReference type="EMBL" id="CP001017">
    <property type="protein sequence ID" value="ACB97233.1"/>
    <property type="molecule type" value="Genomic_DNA"/>
</dbReference>
<keyword evidence="1" id="KW-0812">Transmembrane</keyword>
<sequence length="142" mass="15445">MNEELSPVLVGRGVTALFKLTPRPLRLHDPVYGTVRDIPSEAIGEVDGLLPLFLAAAEAIWFEAFGHGFALKLCIDHQSLLGYRVVSLGCVGFVGVMLHLMEAIFQIARPDMILLNDFSVVWQSAKIRLGVASDTDALLSIA</sequence>
<reference evidence="2 3" key="1">
    <citation type="submission" date="2008-03" db="EMBL/GenBank/DDBJ databases">
        <title>Complete sequence of plasmid1 of Beijerinckia indica subsp. indica ATCC 9039.</title>
        <authorList>
            <consortium name="US DOE Joint Genome Institute"/>
            <person name="Copeland A."/>
            <person name="Lucas S."/>
            <person name="Lapidus A."/>
            <person name="Glavina del Rio T."/>
            <person name="Dalin E."/>
            <person name="Tice H."/>
            <person name="Bruce D."/>
            <person name="Goodwin L."/>
            <person name="Pitluck S."/>
            <person name="LaButti K."/>
            <person name="Schmutz J."/>
            <person name="Larimer F."/>
            <person name="Land M."/>
            <person name="Hauser L."/>
            <person name="Kyrpides N."/>
            <person name="Mikhailova N."/>
            <person name="Dunfield P.F."/>
            <person name="Dedysh S.N."/>
            <person name="Liesack W."/>
            <person name="Saw J.H."/>
            <person name="Alam M."/>
            <person name="Chen Y."/>
            <person name="Murrell J.C."/>
            <person name="Richardson P."/>
        </authorList>
    </citation>
    <scope>NUCLEOTIDE SEQUENCE [LARGE SCALE GENOMIC DNA]</scope>
    <source>
        <strain evidence="3">ATCC 9039 / DSM 1715 / NCIMB 8712</strain>
        <plasmid evidence="2 3">pBIND01</plasmid>
    </source>
</reference>
<dbReference type="AlphaFoldDB" id="B2IL33"/>
<accession>B2IL33</accession>
<geneLocation type="plasmid" evidence="2 3">
    <name>pBIND01</name>
</geneLocation>
<keyword evidence="3" id="KW-1185">Reference proteome</keyword>
<evidence type="ECO:0000256" key="1">
    <source>
        <dbReference type="SAM" id="Phobius"/>
    </source>
</evidence>
<keyword evidence="1" id="KW-0472">Membrane</keyword>
<dbReference type="HOGENOM" id="CLU_1812012_0_0_5"/>
<evidence type="ECO:0000313" key="3">
    <source>
        <dbReference type="Proteomes" id="UP000001695"/>
    </source>
</evidence>
<protein>
    <submittedName>
        <fullName evidence="2">Uncharacterized protein</fullName>
    </submittedName>
</protein>
<keyword evidence="1" id="KW-1133">Transmembrane helix</keyword>
<keyword evidence="2" id="KW-0614">Plasmid</keyword>
<name>B2IL33_BEII9</name>
<dbReference type="KEGG" id="bid:Bind_3681"/>
<evidence type="ECO:0000313" key="2">
    <source>
        <dbReference type="EMBL" id="ACB97233.1"/>
    </source>
</evidence>
<dbReference type="RefSeq" id="WP_012382846.1">
    <property type="nucleotide sequence ID" value="NC_010580.1"/>
</dbReference>
<feature type="transmembrane region" description="Helical" evidence="1">
    <location>
        <begin position="81"/>
        <end position="101"/>
    </location>
</feature>
<feature type="transmembrane region" description="Helical" evidence="1">
    <location>
        <begin position="49"/>
        <end position="69"/>
    </location>
</feature>
<proteinExistence type="predicted"/>
<dbReference type="Proteomes" id="UP000001695">
    <property type="component" value="Plasmid pBIND01"/>
</dbReference>
<organism evidence="2 3">
    <name type="scientific">Beijerinckia indica subsp. indica (strain ATCC 9039 / DSM 1715 / NCIMB 8712)</name>
    <dbReference type="NCBI Taxonomy" id="395963"/>
    <lineage>
        <taxon>Bacteria</taxon>
        <taxon>Pseudomonadati</taxon>
        <taxon>Pseudomonadota</taxon>
        <taxon>Alphaproteobacteria</taxon>
        <taxon>Hyphomicrobiales</taxon>
        <taxon>Beijerinckiaceae</taxon>
        <taxon>Beijerinckia</taxon>
    </lineage>
</organism>
<dbReference type="OrthoDB" id="7275093at2"/>
<gene>
    <name evidence="2" type="ordered locus">Bind_3681</name>
</gene>